<dbReference type="PANTHER" id="PTHR32282:SF11">
    <property type="entry name" value="PENICILLIN-BINDING PROTEIN 1B"/>
    <property type="match status" value="1"/>
</dbReference>
<dbReference type="GO" id="GO:0008658">
    <property type="term" value="F:penicillin binding"/>
    <property type="evidence" value="ECO:0007669"/>
    <property type="project" value="InterPro"/>
</dbReference>
<dbReference type="InterPro" id="IPR001460">
    <property type="entry name" value="PCN-bd_Tpept"/>
</dbReference>
<dbReference type="InterPro" id="IPR023346">
    <property type="entry name" value="Lysozyme-like_dom_sf"/>
</dbReference>
<keyword evidence="17" id="KW-0812">Transmembrane</keyword>
<keyword evidence="9" id="KW-0378">Hydrolase</keyword>
<comment type="similarity">
    <text evidence="2">In the C-terminal section; belongs to the transpeptidase family.</text>
</comment>
<dbReference type="GO" id="GO:0071555">
    <property type="term" value="P:cell wall organization"/>
    <property type="evidence" value="ECO:0007669"/>
    <property type="project" value="UniProtKB-KW"/>
</dbReference>
<gene>
    <name evidence="20" type="ORF">COU82_00870</name>
</gene>
<proteinExistence type="inferred from homology"/>
<keyword evidence="7" id="KW-0328">Glycosyltransferase</keyword>
<comment type="caution">
    <text evidence="20">The sequence shown here is derived from an EMBL/GenBank/DDBJ whole genome shotgun (WGS) entry which is preliminary data.</text>
</comment>
<dbReference type="Proteomes" id="UP000231648">
    <property type="component" value="Unassembled WGS sequence"/>
</dbReference>
<keyword evidence="17" id="KW-1133">Transmembrane helix</keyword>
<evidence type="ECO:0000256" key="1">
    <source>
        <dbReference type="ARBA" id="ARBA00004236"/>
    </source>
</evidence>
<keyword evidence="13" id="KW-0511">Multifunctional enzyme</keyword>
<evidence type="ECO:0000313" key="20">
    <source>
        <dbReference type="EMBL" id="PJE57645.1"/>
    </source>
</evidence>
<dbReference type="Gene3D" id="3.40.710.10">
    <property type="entry name" value="DD-peptidase/beta-lactamase superfamily"/>
    <property type="match status" value="1"/>
</dbReference>
<comment type="similarity">
    <text evidence="3">In the N-terminal section; belongs to the glycosyltransferase 51 family.</text>
</comment>
<dbReference type="FunFam" id="1.10.3810.10:FF:000001">
    <property type="entry name" value="Penicillin-binding protein 1A"/>
    <property type="match status" value="1"/>
</dbReference>
<evidence type="ECO:0000259" key="19">
    <source>
        <dbReference type="Pfam" id="PF00912"/>
    </source>
</evidence>
<sequence length="879" mass="99340">MPEIDSYHKGKEPSIWTKLKLLRLRKKYKSKPERKIIKKVLVFFIWLIVFGFIGLIGVFAYFAKDLPNPAELTERQVVESTKIYDRTGTVLLYDVHGEEKRTVISFEEIPQYVKNATIVIEDTNFYHHFGLDFKGILRAFLANLQGKKIGQGGSTITQQFIKNTILTPERTYSRKIKEAILAIEMEAKYSKDEILGFYLNQVPYGSNAYGTEAAAQTFFNKNAKDLTLAQAALLASLAQAPSYYSPYGSHLNELKSRQKYILERMHKFGYITEEELNSAKEEELTFVQTKATIKAPHFVMYIKEYLEEKYGKDYVEKAGLRVYTTLDWDLQKNAETILANQVTKNAKNYNAYNAALVAIDPKTGQILSMVGSKDYWAPSEPKSCKPGKTCLFEPNFNVATSPRQPGSSFKPFAYARAFQKGFTPDTMIFDLETEFAVEGATSYKPKNYDSKFRGPVSFRQGLAQSLNVPSVKVLYLAGVNETINLAQDMGIETLKDRSRYGLSLVLGGGEVKLLEQTAAFGVFATEGIKNPTSAIIKIVDSKGNVIEEYENKPQKIIEPQIARLISDILSDDAARAPIFGEKSNLYIEGIPTAAKTGTTQEYKDGWTIGYTPSLVVGVWAGNNDNTPMNREPGLIVAAPIWNQFVKQAYEIKSQKSKVKSQNLENEFTLPEEPESFIKPDLIATNKDILNGKFANEFKVKIDKISGKLATNLTPPDLIEEKIYPQVHTILYYINKDDPQGEDNGREDSQFSNWEAPVINWTLAPERIGLYNQELPQEYDDIHIPENQPQVNIINPQNNQTFNNGSIVIEAEANARLGIEKAEFFFDDELIGTRYSRPYYLYFQPPNDATEGNHIIEVRVFDITGNSSSKKVKINLFPTY</sequence>
<keyword evidence="4" id="KW-1003">Cell membrane</keyword>
<protein>
    <submittedName>
        <fullName evidence="20">Uncharacterized protein</fullName>
    </submittedName>
</protein>
<dbReference type="Gene3D" id="1.10.3810.10">
    <property type="entry name" value="Biosynthetic peptidoglycan transglycosylase-like"/>
    <property type="match status" value="1"/>
</dbReference>
<evidence type="ECO:0000256" key="16">
    <source>
        <dbReference type="ARBA" id="ARBA00049902"/>
    </source>
</evidence>
<dbReference type="GO" id="GO:0006508">
    <property type="term" value="P:proteolysis"/>
    <property type="evidence" value="ECO:0007669"/>
    <property type="project" value="UniProtKB-KW"/>
</dbReference>
<keyword evidence="12 17" id="KW-0472">Membrane</keyword>
<reference evidence="21" key="1">
    <citation type="submission" date="2017-09" db="EMBL/GenBank/DDBJ databases">
        <title>Depth-based differentiation of microbial function through sediment-hosted aquifers and enrichment of novel symbionts in the deep terrestrial subsurface.</title>
        <authorList>
            <person name="Probst A.J."/>
            <person name="Ladd B."/>
            <person name="Jarett J.K."/>
            <person name="Geller-Mcgrath D.E."/>
            <person name="Sieber C.M.K."/>
            <person name="Emerson J.B."/>
            <person name="Anantharaman K."/>
            <person name="Thomas B.C."/>
            <person name="Malmstrom R."/>
            <person name="Stieglmeier M."/>
            <person name="Klingl A."/>
            <person name="Woyke T."/>
            <person name="Ryan C.M."/>
            <person name="Banfield J.F."/>
        </authorList>
    </citation>
    <scope>NUCLEOTIDE SEQUENCE [LARGE SCALE GENOMIC DNA]</scope>
</reference>
<dbReference type="Pfam" id="PF00912">
    <property type="entry name" value="Transgly"/>
    <property type="match status" value="1"/>
</dbReference>
<dbReference type="PANTHER" id="PTHR32282">
    <property type="entry name" value="BINDING PROTEIN TRANSPEPTIDASE, PUTATIVE-RELATED"/>
    <property type="match status" value="1"/>
</dbReference>
<evidence type="ECO:0000256" key="8">
    <source>
        <dbReference type="ARBA" id="ARBA00022679"/>
    </source>
</evidence>
<dbReference type="NCBIfam" id="TIGR02074">
    <property type="entry name" value="PBP_1a_fam"/>
    <property type="match status" value="1"/>
</dbReference>
<comment type="catalytic activity">
    <reaction evidence="16">
        <text>[GlcNAc-(1-&gt;4)-Mur2Ac(oyl-L-Ala-gamma-D-Glu-L-Lys-D-Ala-D-Ala)](n)-di-trans,octa-cis-undecaprenyl diphosphate + beta-D-GlcNAc-(1-&gt;4)-Mur2Ac(oyl-L-Ala-gamma-D-Glu-L-Lys-D-Ala-D-Ala)-di-trans,octa-cis-undecaprenyl diphosphate = [GlcNAc-(1-&gt;4)-Mur2Ac(oyl-L-Ala-gamma-D-Glu-L-Lys-D-Ala-D-Ala)](n+1)-di-trans,octa-cis-undecaprenyl diphosphate + di-trans,octa-cis-undecaprenyl diphosphate + H(+)</text>
        <dbReference type="Rhea" id="RHEA:23708"/>
        <dbReference type="Rhea" id="RHEA-COMP:9602"/>
        <dbReference type="Rhea" id="RHEA-COMP:9603"/>
        <dbReference type="ChEBI" id="CHEBI:15378"/>
        <dbReference type="ChEBI" id="CHEBI:58405"/>
        <dbReference type="ChEBI" id="CHEBI:60033"/>
        <dbReference type="ChEBI" id="CHEBI:78435"/>
        <dbReference type="EC" id="2.4.99.28"/>
    </reaction>
</comment>
<feature type="domain" description="Glycosyl transferase family 51" evidence="19">
    <location>
        <begin position="95"/>
        <end position="266"/>
    </location>
</feature>
<keyword evidence="10" id="KW-0133">Cell shape</keyword>
<evidence type="ECO:0000256" key="13">
    <source>
        <dbReference type="ARBA" id="ARBA00023268"/>
    </source>
</evidence>
<keyword evidence="11" id="KW-0573">Peptidoglycan synthesis</keyword>
<dbReference type="GO" id="GO:0009252">
    <property type="term" value="P:peptidoglycan biosynthetic process"/>
    <property type="evidence" value="ECO:0007669"/>
    <property type="project" value="UniProtKB-KW"/>
</dbReference>
<name>A0A2M8KCL0_9BACT</name>
<evidence type="ECO:0000256" key="4">
    <source>
        <dbReference type="ARBA" id="ARBA00022475"/>
    </source>
</evidence>
<feature type="domain" description="Penicillin-binding protein transpeptidase" evidence="18">
    <location>
        <begin position="355"/>
        <end position="644"/>
    </location>
</feature>
<dbReference type="InterPro" id="IPR050396">
    <property type="entry name" value="Glycosyltr_51/Transpeptidase"/>
</dbReference>
<dbReference type="GO" id="GO:0008360">
    <property type="term" value="P:regulation of cell shape"/>
    <property type="evidence" value="ECO:0007669"/>
    <property type="project" value="UniProtKB-KW"/>
</dbReference>
<dbReference type="SUPFAM" id="SSF56601">
    <property type="entry name" value="beta-lactamase/transpeptidase-like"/>
    <property type="match status" value="1"/>
</dbReference>
<dbReference type="EMBL" id="PFDX01000010">
    <property type="protein sequence ID" value="PJE57645.1"/>
    <property type="molecule type" value="Genomic_DNA"/>
</dbReference>
<evidence type="ECO:0000256" key="14">
    <source>
        <dbReference type="ARBA" id="ARBA00023316"/>
    </source>
</evidence>
<dbReference type="Pfam" id="PF00905">
    <property type="entry name" value="Transpeptidase"/>
    <property type="match status" value="1"/>
</dbReference>
<evidence type="ECO:0000256" key="15">
    <source>
        <dbReference type="ARBA" id="ARBA00034000"/>
    </source>
</evidence>
<evidence type="ECO:0000256" key="11">
    <source>
        <dbReference type="ARBA" id="ARBA00022984"/>
    </source>
</evidence>
<dbReference type="InterPro" id="IPR012338">
    <property type="entry name" value="Beta-lactam/transpept-like"/>
</dbReference>
<keyword evidence="14" id="KW-0961">Cell wall biogenesis/degradation</keyword>
<evidence type="ECO:0000256" key="6">
    <source>
        <dbReference type="ARBA" id="ARBA00022670"/>
    </source>
</evidence>
<evidence type="ECO:0000313" key="21">
    <source>
        <dbReference type="Proteomes" id="UP000231648"/>
    </source>
</evidence>
<comment type="subcellular location">
    <subcellularLocation>
        <location evidence="1">Cell membrane</location>
    </subcellularLocation>
</comment>
<dbReference type="GO" id="GO:0008955">
    <property type="term" value="F:peptidoglycan glycosyltransferase activity"/>
    <property type="evidence" value="ECO:0007669"/>
    <property type="project" value="UniProtKB-EC"/>
</dbReference>
<evidence type="ECO:0000256" key="9">
    <source>
        <dbReference type="ARBA" id="ARBA00022801"/>
    </source>
</evidence>
<evidence type="ECO:0000256" key="5">
    <source>
        <dbReference type="ARBA" id="ARBA00022645"/>
    </source>
</evidence>
<evidence type="ECO:0000256" key="3">
    <source>
        <dbReference type="ARBA" id="ARBA00007739"/>
    </source>
</evidence>
<evidence type="ECO:0000256" key="7">
    <source>
        <dbReference type="ARBA" id="ARBA00022676"/>
    </source>
</evidence>
<comment type="catalytic activity">
    <reaction evidence="15">
        <text>Preferential cleavage: (Ac)2-L-Lys-D-Ala-|-D-Ala. Also transpeptidation of peptidyl-alanyl moieties that are N-acyl substituents of D-alanine.</text>
        <dbReference type="EC" id="3.4.16.4"/>
    </reaction>
</comment>
<dbReference type="InterPro" id="IPR013783">
    <property type="entry name" value="Ig-like_fold"/>
</dbReference>
<dbReference type="InterPro" id="IPR036950">
    <property type="entry name" value="PBP_transglycosylase"/>
</dbReference>
<dbReference type="InterPro" id="IPR001264">
    <property type="entry name" value="Glyco_trans_51"/>
</dbReference>
<dbReference type="AlphaFoldDB" id="A0A2M8KCL0"/>
<feature type="transmembrane region" description="Helical" evidence="17">
    <location>
        <begin position="40"/>
        <end position="63"/>
    </location>
</feature>
<dbReference type="GO" id="GO:0030288">
    <property type="term" value="C:outer membrane-bounded periplasmic space"/>
    <property type="evidence" value="ECO:0007669"/>
    <property type="project" value="TreeGrafter"/>
</dbReference>
<dbReference type="GO" id="GO:0009002">
    <property type="term" value="F:serine-type D-Ala-D-Ala carboxypeptidase activity"/>
    <property type="evidence" value="ECO:0007669"/>
    <property type="project" value="UniProtKB-EC"/>
</dbReference>
<evidence type="ECO:0000256" key="12">
    <source>
        <dbReference type="ARBA" id="ARBA00023136"/>
    </source>
</evidence>
<accession>A0A2M8KCL0</accession>
<dbReference type="Pfam" id="PF17957">
    <property type="entry name" value="Big_7"/>
    <property type="match status" value="1"/>
</dbReference>
<keyword evidence="6" id="KW-0645">Protease</keyword>
<keyword evidence="8" id="KW-0808">Transferase</keyword>
<evidence type="ECO:0000256" key="2">
    <source>
        <dbReference type="ARBA" id="ARBA00007090"/>
    </source>
</evidence>
<dbReference type="Gene3D" id="2.60.40.10">
    <property type="entry name" value="Immunoglobulins"/>
    <property type="match status" value="1"/>
</dbReference>
<evidence type="ECO:0000256" key="10">
    <source>
        <dbReference type="ARBA" id="ARBA00022960"/>
    </source>
</evidence>
<dbReference type="SUPFAM" id="SSF53955">
    <property type="entry name" value="Lysozyme-like"/>
    <property type="match status" value="1"/>
</dbReference>
<evidence type="ECO:0000256" key="17">
    <source>
        <dbReference type="SAM" id="Phobius"/>
    </source>
</evidence>
<evidence type="ECO:0000259" key="18">
    <source>
        <dbReference type="Pfam" id="PF00905"/>
    </source>
</evidence>
<keyword evidence="5" id="KW-0121">Carboxypeptidase</keyword>
<organism evidence="20 21">
    <name type="scientific">Candidatus Portnoybacteria bacterium CG10_big_fil_rev_8_21_14_0_10_38_18</name>
    <dbReference type="NCBI Taxonomy" id="1974813"/>
    <lineage>
        <taxon>Bacteria</taxon>
        <taxon>Candidatus Portnoyibacteriota</taxon>
    </lineage>
</organism>
<dbReference type="GO" id="GO:0005886">
    <property type="term" value="C:plasma membrane"/>
    <property type="evidence" value="ECO:0007669"/>
    <property type="project" value="UniProtKB-SubCell"/>
</dbReference>